<dbReference type="Proteomes" id="UP000789920">
    <property type="component" value="Unassembled WGS sequence"/>
</dbReference>
<feature type="non-terminal residue" evidence="1">
    <location>
        <position position="1"/>
    </location>
</feature>
<sequence length="237" mass="28022">IESDRLIAYQIANLISKVDGYSYIYHKRNELQDAPEIKEYIQQNKLFTVPQTYRNIKALRLNGYLHITQQQVYYWCKHLGLNEYKMAEDQVESVIRYLSQQEQITTIVVDATYKMNRLSYLFLKPEQEQKRTSVLSSWFNLIKERGINYVQTLLTDKNFAHIASARKTWPQIRIQLCYWHVLHAVKKKLTSTGIICPMYSASEAHAICSVIDPTWELDLNNDMRDKFTYNNARLDLL</sequence>
<gene>
    <name evidence="1" type="ORF">RPERSI_LOCUS24757</name>
</gene>
<organism evidence="1 2">
    <name type="scientific">Racocetra persica</name>
    <dbReference type="NCBI Taxonomy" id="160502"/>
    <lineage>
        <taxon>Eukaryota</taxon>
        <taxon>Fungi</taxon>
        <taxon>Fungi incertae sedis</taxon>
        <taxon>Mucoromycota</taxon>
        <taxon>Glomeromycotina</taxon>
        <taxon>Glomeromycetes</taxon>
        <taxon>Diversisporales</taxon>
        <taxon>Gigasporaceae</taxon>
        <taxon>Racocetra</taxon>
    </lineage>
</organism>
<dbReference type="EMBL" id="CAJVQC010080129">
    <property type="protein sequence ID" value="CAG8817732.1"/>
    <property type="molecule type" value="Genomic_DNA"/>
</dbReference>
<evidence type="ECO:0000313" key="2">
    <source>
        <dbReference type="Proteomes" id="UP000789920"/>
    </source>
</evidence>
<accession>A0ACA9RZ79</accession>
<keyword evidence="2" id="KW-1185">Reference proteome</keyword>
<protein>
    <submittedName>
        <fullName evidence="1">35326_t:CDS:1</fullName>
    </submittedName>
</protein>
<proteinExistence type="predicted"/>
<name>A0ACA9RZ79_9GLOM</name>
<comment type="caution">
    <text evidence="1">The sequence shown here is derived from an EMBL/GenBank/DDBJ whole genome shotgun (WGS) entry which is preliminary data.</text>
</comment>
<feature type="non-terminal residue" evidence="1">
    <location>
        <position position="237"/>
    </location>
</feature>
<evidence type="ECO:0000313" key="1">
    <source>
        <dbReference type="EMBL" id="CAG8817732.1"/>
    </source>
</evidence>
<reference evidence="1" key="1">
    <citation type="submission" date="2021-06" db="EMBL/GenBank/DDBJ databases">
        <authorList>
            <person name="Kallberg Y."/>
            <person name="Tangrot J."/>
            <person name="Rosling A."/>
        </authorList>
    </citation>
    <scope>NUCLEOTIDE SEQUENCE</scope>
    <source>
        <strain evidence="1">MA461A</strain>
    </source>
</reference>